<evidence type="ECO:0000256" key="14">
    <source>
        <dbReference type="ARBA" id="ARBA00043832"/>
    </source>
</evidence>
<dbReference type="Gene3D" id="3.10.250.10">
    <property type="entry name" value="SRCR-like domain"/>
    <property type="match status" value="1"/>
</dbReference>
<dbReference type="Pfam" id="PF00530">
    <property type="entry name" value="SRCR"/>
    <property type="match status" value="1"/>
</dbReference>
<evidence type="ECO:0000256" key="9">
    <source>
        <dbReference type="ARBA" id="ARBA00023157"/>
    </source>
</evidence>
<reference evidence="18" key="1">
    <citation type="submission" date="2022-11" db="EMBL/GenBank/DDBJ databases">
        <title>Centuries of genome instability and evolution in soft-shell clam transmissible cancer (bioRxiv).</title>
        <authorList>
            <person name="Hart S.F.M."/>
            <person name="Yonemitsu M.A."/>
            <person name="Giersch R.M."/>
            <person name="Beal B.F."/>
            <person name="Arriagada G."/>
            <person name="Davis B.W."/>
            <person name="Ostrander E.A."/>
            <person name="Goff S.P."/>
            <person name="Metzger M.J."/>
        </authorList>
    </citation>
    <scope>NUCLEOTIDE SEQUENCE</scope>
    <source>
        <strain evidence="18">MELC-2E11</strain>
        <tissue evidence="18">Siphon/mantle</tissue>
    </source>
</reference>
<dbReference type="PROSITE" id="PS50287">
    <property type="entry name" value="SRCR_2"/>
    <property type="match status" value="1"/>
</dbReference>
<evidence type="ECO:0000256" key="5">
    <source>
        <dbReference type="ARBA" id="ARBA00018097"/>
    </source>
</evidence>
<feature type="signal peptide" evidence="16">
    <location>
        <begin position="1"/>
        <end position="19"/>
    </location>
</feature>
<organism evidence="18 19">
    <name type="scientific">Mya arenaria</name>
    <name type="common">Soft-shell clam</name>
    <dbReference type="NCBI Taxonomy" id="6604"/>
    <lineage>
        <taxon>Eukaryota</taxon>
        <taxon>Metazoa</taxon>
        <taxon>Spiralia</taxon>
        <taxon>Lophotrochozoa</taxon>
        <taxon>Mollusca</taxon>
        <taxon>Bivalvia</taxon>
        <taxon>Autobranchia</taxon>
        <taxon>Heteroconchia</taxon>
        <taxon>Euheterodonta</taxon>
        <taxon>Imparidentia</taxon>
        <taxon>Neoheterodontei</taxon>
        <taxon>Myida</taxon>
        <taxon>Myoidea</taxon>
        <taxon>Myidae</taxon>
        <taxon>Mya</taxon>
    </lineage>
</organism>
<dbReference type="InterPro" id="IPR001190">
    <property type="entry name" value="SRCR"/>
</dbReference>
<keyword evidence="9 15" id="KW-1015">Disulfide bond</keyword>
<dbReference type="InterPro" id="IPR000560">
    <property type="entry name" value="His_Pase_clade-2"/>
</dbReference>
<dbReference type="SUPFAM" id="SSF56487">
    <property type="entry name" value="SRCR-like"/>
    <property type="match status" value="1"/>
</dbReference>
<feature type="domain" description="SRCR" evidence="17">
    <location>
        <begin position="121"/>
        <end position="165"/>
    </location>
</feature>
<dbReference type="Pfam" id="PF00328">
    <property type="entry name" value="His_Phos_2"/>
    <property type="match status" value="1"/>
</dbReference>
<keyword evidence="7" id="KW-0378">Hydrolase</keyword>
<keyword evidence="6 16" id="KW-0732">Signal</keyword>
<evidence type="ECO:0000256" key="1">
    <source>
        <dbReference type="ARBA" id="ARBA00004370"/>
    </source>
</evidence>
<dbReference type="PANTHER" id="PTHR20963">
    <property type="entry name" value="MULTIPLE INOSITOL POLYPHOSPHATE PHOSPHATASE-RELATED"/>
    <property type="match status" value="1"/>
</dbReference>
<evidence type="ECO:0000256" key="2">
    <source>
        <dbReference type="ARBA" id="ARBA00008422"/>
    </source>
</evidence>
<evidence type="ECO:0000256" key="6">
    <source>
        <dbReference type="ARBA" id="ARBA00022729"/>
    </source>
</evidence>
<keyword evidence="19" id="KW-1185">Reference proteome</keyword>
<comment type="similarity">
    <text evidence="2">Belongs to the histidine acid phosphatase family. MINPP1 subfamily.</text>
</comment>
<comment type="catalytic activity">
    <reaction evidence="14">
        <text>(2R)-2,3-bisphosphoglycerate + H2O = (2R)-2-phosphoglycerate + phosphate</text>
        <dbReference type="Rhea" id="RHEA:27381"/>
        <dbReference type="ChEBI" id="CHEBI:15377"/>
        <dbReference type="ChEBI" id="CHEBI:43474"/>
        <dbReference type="ChEBI" id="CHEBI:58248"/>
        <dbReference type="ChEBI" id="CHEBI:58289"/>
        <dbReference type="EC" id="3.1.3.80"/>
    </reaction>
    <physiologicalReaction direction="left-to-right" evidence="14">
        <dbReference type="Rhea" id="RHEA:27382"/>
    </physiologicalReaction>
</comment>
<comment type="catalytic activity">
    <reaction evidence="11">
        <text>1D-myo-inositol 1,2,5,6-tetrakisphosphate + H2O = 1D-myo-inositol 1,2,6-trisphosphate + phosphate</text>
        <dbReference type="Rhea" id="RHEA:77119"/>
        <dbReference type="ChEBI" id="CHEBI:15377"/>
        <dbReference type="ChEBI" id="CHEBI:43474"/>
        <dbReference type="ChEBI" id="CHEBI:195535"/>
        <dbReference type="ChEBI" id="CHEBI:195537"/>
        <dbReference type="EC" id="3.1.3.62"/>
    </reaction>
    <physiologicalReaction direction="left-to-right" evidence="11">
        <dbReference type="Rhea" id="RHEA:77120"/>
    </physiologicalReaction>
</comment>
<evidence type="ECO:0000256" key="15">
    <source>
        <dbReference type="PROSITE-ProRule" id="PRU00196"/>
    </source>
</evidence>
<comment type="caution">
    <text evidence="15">Lacks conserved residue(s) required for the propagation of feature annotation.</text>
</comment>
<dbReference type="PANTHER" id="PTHR20963:SF8">
    <property type="entry name" value="MULTIPLE INOSITOL POLYPHOSPHATE PHOSPHATASE 1"/>
    <property type="match status" value="1"/>
</dbReference>
<evidence type="ECO:0000256" key="11">
    <source>
        <dbReference type="ARBA" id="ARBA00043668"/>
    </source>
</evidence>
<evidence type="ECO:0000256" key="8">
    <source>
        <dbReference type="ARBA" id="ARBA00023136"/>
    </source>
</evidence>
<comment type="subcellular location">
    <subcellularLocation>
        <location evidence="1">Membrane</location>
    </subcellularLocation>
</comment>
<evidence type="ECO:0000256" key="3">
    <source>
        <dbReference type="ARBA" id="ARBA00012976"/>
    </source>
</evidence>
<dbReference type="InterPro" id="IPR003609">
    <property type="entry name" value="Pan_app"/>
</dbReference>
<dbReference type="EC" id="3.1.3.80" evidence="3"/>
<dbReference type="EC" id="3.1.3.62" evidence="4"/>
<dbReference type="EMBL" id="CP111013">
    <property type="protein sequence ID" value="WAQ96499.1"/>
    <property type="molecule type" value="Genomic_DNA"/>
</dbReference>
<accession>A0ABY7DJ40</accession>
<dbReference type="InterPro" id="IPR036772">
    <property type="entry name" value="SRCR-like_dom_sf"/>
</dbReference>
<sequence>MANQLGMVVLMVINYIVSATLMRGNMYNVCPDTVDYTYGSVVQTAEKIDSMMVCATECVSRDCLSFTFDNQTKTCLLNAAVLPLYVPSHERCIAGINDVRLCNLTENFSGRVEVFVDGQWGTGTDNILLDDVNCMGSESSIFNCPHIGISDHNCDHTEDAGVYLICKLFVENIDNGIIDIIFEQPRLDTHSILHLSQHKHGSTFRCIGSRFINLNKMAASMKINIRLQLILIIFLKIHYNLASIRKDLFSTKTAYAWTRDEDEIVPENRFMTTDFEGKQCTAVNFQVLLRHGARFPGYKDIRRMNQLHELLKFAVRSEDFQFLQTWESEFPEVHEKQLVDEGEDEQFGLGERFGTSFKQLLTDNMQNVQFYSSSKQRCLDSAMAFYEGITGAILDESFDDLKPVVNNDILRFHADCANYYHSVENNKTHLLFYKKFKYGPELKMVATNVAKRLGLKHAELNAGDLKLIYFWCTFEMIIIGKDDWCHLMTDEEKEVMEYHNDLKQYWKKAYGHHMIGKMACPLVSHMFKLLEEATKTSVGSFYFGHAETVAPIYAALGLFNDSQPLTDSNFSAMKHRAFKSSKILQFSANLAIVLYECKDYTESGSFIDDFVIRMFVNEQPVNVPACDRLVCPFVKVKDSYLHHIDDCLSSNICKLPVHDEL</sequence>
<gene>
    <name evidence="18" type="ORF">MAR_029189</name>
</gene>
<evidence type="ECO:0000256" key="16">
    <source>
        <dbReference type="SAM" id="SignalP"/>
    </source>
</evidence>
<dbReference type="CDD" id="cd07061">
    <property type="entry name" value="HP_HAP_like"/>
    <property type="match status" value="1"/>
</dbReference>
<feature type="chain" id="PRO_5045347201" description="Multiple inositol polyphosphate phosphatase 1" evidence="16">
    <location>
        <begin position="20"/>
        <end position="661"/>
    </location>
</feature>
<dbReference type="Gene3D" id="3.40.50.1240">
    <property type="entry name" value="Phosphoglycerate mutase-like"/>
    <property type="match status" value="1"/>
</dbReference>
<evidence type="ECO:0000313" key="19">
    <source>
        <dbReference type="Proteomes" id="UP001164746"/>
    </source>
</evidence>
<evidence type="ECO:0000256" key="13">
    <source>
        <dbReference type="ARBA" id="ARBA00043691"/>
    </source>
</evidence>
<evidence type="ECO:0000256" key="4">
    <source>
        <dbReference type="ARBA" id="ARBA00013040"/>
    </source>
</evidence>
<evidence type="ECO:0000259" key="17">
    <source>
        <dbReference type="PROSITE" id="PS50287"/>
    </source>
</evidence>
<proteinExistence type="inferred from homology"/>
<comment type="catalytic activity">
    <reaction evidence="13">
        <text>1D-myo-inositol hexakisphosphate + H2O = 1D-myo-inositol 1,2,4,5,6-pentakisphosphate + phosphate</text>
        <dbReference type="Rhea" id="RHEA:16989"/>
        <dbReference type="ChEBI" id="CHEBI:15377"/>
        <dbReference type="ChEBI" id="CHEBI:43474"/>
        <dbReference type="ChEBI" id="CHEBI:57798"/>
        <dbReference type="ChEBI" id="CHEBI:58130"/>
        <dbReference type="EC" id="3.1.3.62"/>
    </reaction>
    <physiologicalReaction direction="left-to-right" evidence="13">
        <dbReference type="Rhea" id="RHEA:16990"/>
    </physiologicalReaction>
</comment>
<dbReference type="SMART" id="SM00202">
    <property type="entry name" value="SR"/>
    <property type="match status" value="1"/>
</dbReference>
<protein>
    <recommendedName>
        <fullName evidence="5">Multiple inositol polyphosphate phosphatase 1</fullName>
        <ecNumber evidence="4">3.1.3.62</ecNumber>
        <ecNumber evidence="3">3.1.3.80</ecNumber>
    </recommendedName>
    <alternativeName>
        <fullName evidence="10">2,3-bisphosphoglycerate 3-phosphatase</fullName>
    </alternativeName>
</protein>
<dbReference type="Proteomes" id="UP001164746">
    <property type="component" value="Chromosome 2"/>
</dbReference>
<keyword evidence="8" id="KW-0472">Membrane</keyword>
<evidence type="ECO:0000256" key="7">
    <source>
        <dbReference type="ARBA" id="ARBA00022801"/>
    </source>
</evidence>
<evidence type="ECO:0000256" key="12">
    <source>
        <dbReference type="ARBA" id="ARBA00043671"/>
    </source>
</evidence>
<evidence type="ECO:0000256" key="10">
    <source>
        <dbReference type="ARBA" id="ARBA00031642"/>
    </source>
</evidence>
<feature type="disulfide bond" evidence="15">
    <location>
        <begin position="134"/>
        <end position="144"/>
    </location>
</feature>
<dbReference type="SUPFAM" id="SSF53254">
    <property type="entry name" value="Phosphoglycerate mutase-like"/>
    <property type="match status" value="1"/>
</dbReference>
<evidence type="ECO:0000313" key="18">
    <source>
        <dbReference type="EMBL" id="WAQ96499.1"/>
    </source>
</evidence>
<dbReference type="InterPro" id="IPR029033">
    <property type="entry name" value="His_PPase_superfam"/>
</dbReference>
<name>A0ABY7DJ40_MYAAR</name>
<comment type="catalytic activity">
    <reaction evidence="12">
        <text>1D-myo-inositol 1,2,4,5,6-pentakisphosphate + H2O = 1D-myo-inositol 1,2,5,6-tetrakisphosphate + phosphate</text>
        <dbReference type="Rhea" id="RHEA:77115"/>
        <dbReference type="ChEBI" id="CHEBI:15377"/>
        <dbReference type="ChEBI" id="CHEBI:43474"/>
        <dbReference type="ChEBI" id="CHEBI:57798"/>
        <dbReference type="ChEBI" id="CHEBI:195535"/>
        <dbReference type="EC" id="3.1.3.62"/>
    </reaction>
    <physiologicalReaction direction="left-to-right" evidence="12">
        <dbReference type="Rhea" id="RHEA:77116"/>
    </physiologicalReaction>
</comment>
<dbReference type="Pfam" id="PF00024">
    <property type="entry name" value="PAN_1"/>
    <property type="match status" value="1"/>
</dbReference>